<sequence>QFEIEVAETKYKATGSMKGFFDPAREKILI</sequence>
<gene>
    <name evidence="1" type="ORF">METZ01_LOCUS179992</name>
</gene>
<accession>A0A382CLN5</accession>
<proteinExistence type="predicted"/>
<protein>
    <submittedName>
        <fullName evidence="1">Uncharacterized protein</fullName>
    </submittedName>
</protein>
<name>A0A382CLN5_9ZZZZ</name>
<dbReference type="EMBL" id="UINC01035163">
    <property type="protein sequence ID" value="SVB27138.1"/>
    <property type="molecule type" value="Genomic_DNA"/>
</dbReference>
<feature type="non-terminal residue" evidence="1">
    <location>
        <position position="1"/>
    </location>
</feature>
<dbReference type="AlphaFoldDB" id="A0A382CLN5"/>
<reference evidence="1" key="1">
    <citation type="submission" date="2018-05" db="EMBL/GenBank/DDBJ databases">
        <authorList>
            <person name="Lanie J.A."/>
            <person name="Ng W.-L."/>
            <person name="Kazmierczak K.M."/>
            <person name="Andrzejewski T.M."/>
            <person name="Davidsen T.M."/>
            <person name="Wayne K.J."/>
            <person name="Tettelin H."/>
            <person name="Glass J.I."/>
            <person name="Rusch D."/>
            <person name="Podicherti R."/>
            <person name="Tsui H.-C.T."/>
            <person name="Winkler M.E."/>
        </authorList>
    </citation>
    <scope>NUCLEOTIDE SEQUENCE</scope>
</reference>
<evidence type="ECO:0000313" key="1">
    <source>
        <dbReference type="EMBL" id="SVB27138.1"/>
    </source>
</evidence>
<organism evidence="1">
    <name type="scientific">marine metagenome</name>
    <dbReference type="NCBI Taxonomy" id="408172"/>
    <lineage>
        <taxon>unclassified sequences</taxon>
        <taxon>metagenomes</taxon>
        <taxon>ecological metagenomes</taxon>
    </lineage>
</organism>